<dbReference type="AlphaFoldDB" id="A0A3L6S7E8"/>
<dbReference type="Pfam" id="PF00295">
    <property type="entry name" value="Glyco_hydro_28"/>
    <property type="match status" value="1"/>
</dbReference>
<evidence type="ECO:0000313" key="5">
    <source>
        <dbReference type="EMBL" id="RLN16183.1"/>
    </source>
</evidence>
<dbReference type="Proteomes" id="UP000275267">
    <property type="component" value="Unassembled WGS sequence"/>
</dbReference>
<evidence type="ECO:0000313" key="6">
    <source>
        <dbReference type="Proteomes" id="UP000275267"/>
    </source>
</evidence>
<sequence>MVLEDMVMEDVWNPIIIDQRYCPYHSCEHKNVSGVRLQDIRFENIKSASFAPARS</sequence>
<keyword evidence="2 4" id="KW-0378">Hydrolase</keyword>
<accession>A0A3L6S7E8</accession>
<protein>
    <submittedName>
        <fullName evidence="5">Exopolygalacturonase-like</fullName>
    </submittedName>
</protein>
<gene>
    <name evidence="5" type="ORF">C2845_PM02G13130</name>
</gene>
<evidence type="ECO:0000256" key="3">
    <source>
        <dbReference type="ARBA" id="ARBA00023295"/>
    </source>
</evidence>
<comment type="similarity">
    <text evidence="1 4">Belongs to the glycosyl hydrolase 28 family.</text>
</comment>
<keyword evidence="3 4" id="KW-0326">Glycosidase</keyword>
<proteinExistence type="inferred from homology"/>
<dbReference type="InterPro" id="IPR011050">
    <property type="entry name" value="Pectin_lyase_fold/virulence"/>
</dbReference>
<dbReference type="SUPFAM" id="SSF51126">
    <property type="entry name" value="Pectin lyase-like"/>
    <property type="match status" value="1"/>
</dbReference>
<dbReference type="InterPro" id="IPR000743">
    <property type="entry name" value="Glyco_hydro_28"/>
</dbReference>
<dbReference type="GO" id="GO:0005975">
    <property type="term" value="P:carbohydrate metabolic process"/>
    <property type="evidence" value="ECO:0007669"/>
    <property type="project" value="InterPro"/>
</dbReference>
<comment type="caution">
    <text evidence="5">The sequence shown here is derived from an EMBL/GenBank/DDBJ whole genome shotgun (WGS) entry which is preliminary data.</text>
</comment>
<evidence type="ECO:0000256" key="1">
    <source>
        <dbReference type="ARBA" id="ARBA00008834"/>
    </source>
</evidence>
<evidence type="ECO:0000256" key="4">
    <source>
        <dbReference type="RuleBase" id="RU361169"/>
    </source>
</evidence>
<dbReference type="OrthoDB" id="187139at2759"/>
<name>A0A3L6S7E8_PANMI</name>
<organism evidence="5 6">
    <name type="scientific">Panicum miliaceum</name>
    <name type="common">Proso millet</name>
    <name type="synonym">Broomcorn millet</name>
    <dbReference type="NCBI Taxonomy" id="4540"/>
    <lineage>
        <taxon>Eukaryota</taxon>
        <taxon>Viridiplantae</taxon>
        <taxon>Streptophyta</taxon>
        <taxon>Embryophyta</taxon>
        <taxon>Tracheophyta</taxon>
        <taxon>Spermatophyta</taxon>
        <taxon>Magnoliopsida</taxon>
        <taxon>Liliopsida</taxon>
        <taxon>Poales</taxon>
        <taxon>Poaceae</taxon>
        <taxon>PACMAD clade</taxon>
        <taxon>Panicoideae</taxon>
        <taxon>Panicodae</taxon>
        <taxon>Paniceae</taxon>
        <taxon>Panicinae</taxon>
        <taxon>Panicum</taxon>
        <taxon>Panicum sect. Panicum</taxon>
    </lineage>
</organism>
<dbReference type="InterPro" id="IPR012334">
    <property type="entry name" value="Pectin_lyas_fold"/>
</dbReference>
<dbReference type="GO" id="GO:0004650">
    <property type="term" value="F:polygalacturonase activity"/>
    <property type="evidence" value="ECO:0007669"/>
    <property type="project" value="InterPro"/>
</dbReference>
<keyword evidence="6" id="KW-1185">Reference proteome</keyword>
<dbReference type="STRING" id="4540.A0A3L6S7E8"/>
<dbReference type="EMBL" id="PQIB02000005">
    <property type="protein sequence ID" value="RLN16183.1"/>
    <property type="molecule type" value="Genomic_DNA"/>
</dbReference>
<dbReference type="Gene3D" id="2.160.20.10">
    <property type="entry name" value="Single-stranded right-handed beta-helix, Pectin lyase-like"/>
    <property type="match status" value="1"/>
</dbReference>
<reference evidence="6" key="1">
    <citation type="journal article" date="2019" name="Nat. Commun.">
        <title>The genome of broomcorn millet.</title>
        <authorList>
            <person name="Zou C."/>
            <person name="Miki D."/>
            <person name="Li D."/>
            <person name="Tang Q."/>
            <person name="Xiao L."/>
            <person name="Rajput S."/>
            <person name="Deng P."/>
            <person name="Jia W."/>
            <person name="Huang R."/>
            <person name="Zhang M."/>
            <person name="Sun Y."/>
            <person name="Hu J."/>
            <person name="Fu X."/>
            <person name="Schnable P.S."/>
            <person name="Li F."/>
            <person name="Zhang H."/>
            <person name="Feng B."/>
            <person name="Zhu X."/>
            <person name="Liu R."/>
            <person name="Schnable J.C."/>
            <person name="Zhu J.-K."/>
            <person name="Zhang H."/>
        </authorList>
    </citation>
    <scope>NUCLEOTIDE SEQUENCE [LARGE SCALE GENOMIC DNA]</scope>
</reference>
<evidence type="ECO:0000256" key="2">
    <source>
        <dbReference type="ARBA" id="ARBA00022801"/>
    </source>
</evidence>